<evidence type="ECO:0000313" key="2">
    <source>
        <dbReference type="EMBL" id="KTD33836.1"/>
    </source>
</evidence>
<name>A0A0W0WND6_9GAMM</name>
<gene>
    <name evidence="2" type="ORF">Lnau_2128</name>
</gene>
<evidence type="ECO:0000313" key="3">
    <source>
        <dbReference type="Proteomes" id="UP000054725"/>
    </source>
</evidence>
<feature type="transmembrane region" description="Helical" evidence="1">
    <location>
        <begin position="6"/>
        <end position="29"/>
    </location>
</feature>
<dbReference type="Proteomes" id="UP000054725">
    <property type="component" value="Unassembled WGS sequence"/>
</dbReference>
<keyword evidence="1" id="KW-0812">Transmembrane</keyword>
<proteinExistence type="predicted"/>
<dbReference type="PATRIC" id="fig|45070.6.peg.2246"/>
<evidence type="ECO:0000256" key="1">
    <source>
        <dbReference type="SAM" id="Phobius"/>
    </source>
</evidence>
<keyword evidence="3" id="KW-1185">Reference proteome</keyword>
<dbReference type="EMBL" id="LNYO01000021">
    <property type="protein sequence ID" value="KTD33836.1"/>
    <property type="molecule type" value="Genomic_DNA"/>
</dbReference>
<organism evidence="2 3">
    <name type="scientific">Legionella nautarum</name>
    <dbReference type="NCBI Taxonomy" id="45070"/>
    <lineage>
        <taxon>Bacteria</taxon>
        <taxon>Pseudomonadati</taxon>
        <taxon>Pseudomonadota</taxon>
        <taxon>Gammaproteobacteria</taxon>
        <taxon>Legionellales</taxon>
        <taxon>Legionellaceae</taxon>
        <taxon>Legionella</taxon>
    </lineage>
</organism>
<comment type="caution">
    <text evidence="2">The sequence shown here is derived from an EMBL/GenBank/DDBJ whole genome shotgun (WGS) entry which is preliminary data.</text>
</comment>
<dbReference type="AlphaFoldDB" id="A0A0W0WND6"/>
<reference evidence="2 3" key="1">
    <citation type="submission" date="2015-11" db="EMBL/GenBank/DDBJ databases">
        <title>Genomic analysis of 38 Legionella species identifies large and diverse effector repertoires.</title>
        <authorList>
            <person name="Burstein D."/>
            <person name="Amaro F."/>
            <person name="Zusman T."/>
            <person name="Lifshitz Z."/>
            <person name="Cohen O."/>
            <person name="Gilbert J.A."/>
            <person name="Pupko T."/>
            <person name="Shuman H.A."/>
            <person name="Segal G."/>
        </authorList>
    </citation>
    <scope>NUCLEOTIDE SEQUENCE [LARGE SCALE GENOMIC DNA]</scope>
    <source>
        <strain evidence="2 3">ATCC 49506</strain>
    </source>
</reference>
<sequence length="187" mass="21067">MFTVDWSLVTAIAMPVISLFIGAGLNSFFEKRAKLITYIGHVSGIQLSTPTGPLIINTHSIVLRNNGRKTANDIHLGHYILPDFQIQPDIEYQVNTLPGGQKEIVIPKLVPKKEITITYLYFPPNTWNQINTHLESDEGPIKVIRVLPTVQPPRWLVRILWFLIAYGLVALLYTLLVIFLTAASHKT</sequence>
<dbReference type="RefSeq" id="WP_058505142.1">
    <property type="nucleotide sequence ID" value="NZ_CAAAIF010000012.1"/>
</dbReference>
<accession>A0A0W0WND6</accession>
<feature type="transmembrane region" description="Helical" evidence="1">
    <location>
        <begin position="159"/>
        <end position="183"/>
    </location>
</feature>
<keyword evidence="1" id="KW-0472">Membrane</keyword>
<keyword evidence="1" id="KW-1133">Transmembrane helix</keyword>
<protein>
    <submittedName>
        <fullName evidence="2">Uncharacterized protein</fullName>
    </submittedName>
</protein>
<dbReference type="OrthoDB" id="8563591at2"/>